<evidence type="ECO:0000313" key="2">
    <source>
        <dbReference type="Proteomes" id="UP000734854"/>
    </source>
</evidence>
<dbReference type="AlphaFoldDB" id="A0A8J5KJA0"/>
<dbReference type="Proteomes" id="UP000734854">
    <property type="component" value="Unassembled WGS sequence"/>
</dbReference>
<name>A0A8J5KJA0_ZINOF</name>
<keyword evidence="2" id="KW-1185">Reference proteome</keyword>
<protein>
    <submittedName>
        <fullName evidence="1">Uncharacterized protein</fullName>
    </submittedName>
</protein>
<accession>A0A8J5KJA0</accession>
<comment type="caution">
    <text evidence="1">The sequence shown here is derived from an EMBL/GenBank/DDBJ whole genome shotgun (WGS) entry which is preliminary data.</text>
</comment>
<dbReference type="EMBL" id="JACMSC010000015">
    <property type="protein sequence ID" value="KAG6485658.1"/>
    <property type="molecule type" value="Genomic_DNA"/>
</dbReference>
<proteinExistence type="predicted"/>
<sequence length="151" mass="17056">MYAPFGELIDILPSADGHRACLSDAQCDWTFGKLLGFVQHDNPFPILSSGDGFSFHGMRVCFAVLKEQLDRCHYKARRKRRLAHRVPRGIGAFLIFSTVIHYRDSRDHGWSVRPYQRLPSYEGSAGRIEAAATGLHGPARLCLSWDVRAQQ</sequence>
<gene>
    <name evidence="1" type="ORF">ZIOFF_054221</name>
</gene>
<evidence type="ECO:0000313" key="1">
    <source>
        <dbReference type="EMBL" id="KAG6485658.1"/>
    </source>
</evidence>
<organism evidence="1 2">
    <name type="scientific">Zingiber officinale</name>
    <name type="common">Ginger</name>
    <name type="synonym">Amomum zingiber</name>
    <dbReference type="NCBI Taxonomy" id="94328"/>
    <lineage>
        <taxon>Eukaryota</taxon>
        <taxon>Viridiplantae</taxon>
        <taxon>Streptophyta</taxon>
        <taxon>Embryophyta</taxon>
        <taxon>Tracheophyta</taxon>
        <taxon>Spermatophyta</taxon>
        <taxon>Magnoliopsida</taxon>
        <taxon>Liliopsida</taxon>
        <taxon>Zingiberales</taxon>
        <taxon>Zingiberaceae</taxon>
        <taxon>Zingiber</taxon>
    </lineage>
</organism>
<reference evidence="1 2" key="1">
    <citation type="submission" date="2020-08" db="EMBL/GenBank/DDBJ databases">
        <title>Plant Genome Project.</title>
        <authorList>
            <person name="Zhang R.-G."/>
        </authorList>
    </citation>
    <scope>NUCLEOTIDE SEQUENCE [LARGE SCALE GENOMIC DNA]</scope>
    <source>
        <tissue evidence="1">Rhizome</tissue>
    </source>
</reference>